<accession>A0A0N0DY97</accession>
<dbReference type="GO" id="GO:0000027">
    <property type="term" value="P:ribosomal large subunit assembly"/>
    <property type="evidence" value="ECO:0007669"/>
    <property type="project" value="TreeGrafter"/>
</dbReference>
<dbReference type="GO" id="GO:0005730">
    <property type="term" value="C:nucleolus"/>
    <property type="evidence" value="ECO:0007669"/>
    <property type="project" value="TreeGrafter"/>
</dbReference>
<dbReference type="InterPro" id="IPR001680">
    <property type="entry name" value="WD40_rpt"/>
</dbReference>
<dbReference type="EMBL" id="LGTL01000003">
    <property type="protein sequence ID" value="KPA83742.1"/>
    <property type="molecule type" value="Genomic_DNA"/>
</dbReference>
<dbReference type="PANTHER" id="PTHR19848:SF0">
    <property type="entry name" value="NOTCHLESS PROTEIN HOMOLOG 1"/>
    <property type="match status" value="1"/>
</dbReference>
<dbReference type="EMBL" id="LGTL01000003">
    <property type="protein sequence ID" value="KPA83741.1"/>
    <property type="molecule type" value="Genomic_DNA"/>
</dbReference>
<keyword evidence="2 5" id="KW-0853">WD repeat</keyword>
<dbReference type="RefSeq" id="XP_015662182.1">
    <property type="nucleotide sequence ID" value="XM_015798704.1"/>
</dbReference>
<feature type="repeat" description="WD" evidence="5">
    <location>
        <begin position="248"/>
        <end position="289"/>
    </location>
</feature>
<dbReference type="SMART" id="SM00320">
    <property type="entry name" value="WD40"/>
    <property type="match status" value="3"/>
</dbReference>
<dbReference type="InterPro" id="IPR049546">
    <property type="entry name" value="WDR54_beta_prop"/>
</dbReference>
<evidence type="ECO:0000256" key="3">
    <source>
        <dbReference type="ARBA" id="ARBA00022737"/>
    </source>
</evidence>
<keyword evidence="3" id="KW-0677">Repeat</keyword>
<evidence type="ECO:0000256" key="2">
    <source>
        <dbReference type="ARBA" id="ARBA00022574"/>
    </source>
</evidence>
<evidence type="ECO:0000313" key="7">
    <source>
        <dbReference type="EMBL" id="KPA83742.1"/>
    </source>
</evidence>
<gene>
    <name evidence="7" type="ORF">ABB37_01983</name>
</gene>
<dbReference type="PROSITE" id="PS50294">
    <property type="entry name" value="WD_REPEATS_REGION"/>
    <property type="match status" value="1"/>
</dbReference>
<keyword evidence="8" id="KW-1185">Reference proteome</keyword>
<comment type="subcellular location">
    <subcellularLocation>
        <location evidence="1">Nucleus</location>
    </subcellularLocation>
</comment>
<dbReference type="AlphaFoldDB" id="A0A0N0DY97"/>
<dbReference type="PROSITE" id="PS50082">
    <property type="entry name" value="WD_REPEATS_2"/>
    <property type="match status" value="1"/>
</dbReference>
<sequence>MSSSSLTVYQEVALPTAPALLYNNIVVHRDGDYVSYASPTAVVSVQTATGAPCFPPLELPAGTYAQFLAGVTDPAIENITLVAALSNRTAIVVVNGQQTHSVDTSGVTETYTCAAMTRVADTEAILLVLGGSEGSIDTVRCTPQGRPISTTPPSVPVQAHEHCSITALDVNISTADSSKAAEMVSGDSAGHVVLWRAWNPTLTVSPPETTDAVTAVKWLPQNGRVAVAYGGGQIKIVERESGAAAVVIQAHSRWINAMAYNAARQLLVSAAEDGHIFVWDANATDPDRVCVARGNVSHELLTGVAMIGTHGVVALLSYDVRRLRLMSSG</sequence>
<dbReference type="EMBL" id="LGTL01000003">
    <property type="protein sequence ID" value="KPA83743.1"/>
    <property type="molecule type" value="Genomic_DNA"/>
</dbReference>
<dbReference type="OrthoDB" id="756370at2759"/>
<dbReference type="OMA" id="RWINAMV"/>
<dbReference type="Proteomes" id="UP000037923">
    <property type="component" value="Unassembled WGS sequence"/>
</dbReference>
<name>A0A0N0DY97_LEPPY</name>
<dbReference type="RefSeq" id="XP_015662180.1">
    <property type="nucleotide sequence ID" value="XM_015798702.1"/>
</dbReference>
<evidence type="ECO:0000259" key="6">
    <source>
        <dbReference type="Pfam" id="PF21031"/>
    </source>
</evidence>
<dbReference type="InterPro" id="IPR015943">
    <property type="entry name" value="WD40/YVTN_repeat-like_dom_sf"/>
</dbReference>
<dbReference type="Gene3D" id="2.130.10.10">
    <property type="entry name" value="YVTN repeat-like/Quinoprotein amine dehydrogenase"/>
    <property type="match status" value="1"/>
</dbReference>
<evidence type="ECO:0000256" key="4">
    <source>
        <dbReference type="ARBA" id="ARBA00023242"/>
    </source>
</evidence>
<dbReference type="PANTHER" id="PTHR19848">
    <property type="entry name" value="WD40 REPEAT PROTEIN"/>
    <property type="match status" value="1"/>
</dbReference>
<dbReference type="InterPro" id="IPR036322">
    <property type="entry name" value="WD40_repeat_dom_sf"/>
</dbReference>
<comment type="caution">
    <text evidence="7">The sequence shown here is derived from an EMBL/GenBank/DDBJ whole genome shotgun (WGS) entry which is preliminary data.</text>
</comment>
<feature type="domain" description="WD repeat-containing protein 54 beta-propeller" evidence="6">
    <location>
        <begin position="35"/>
        <end position="288"/>
    </location>
</feature>
<evidence type="ECO:0000256" key="5">
    <source>
        <dbReference type="PROSITE-ProRule" id="PRU00221"/>
    </source>
</evidence>
<evidence type="ECO:0000256" key="1">
    <source>
        <dbReference type="ARBA" id="ARBA00004123"/>
    </source>
</evidence>
<proteinExistence type="predicted"/>
<dbReference type="Pfam" id="PF21031">
    <property type="entry name" value="WDR54"/>
    <property type="match status" value="1"/>
</dbReference>
<dbReference type="GeneID" id="26902278"/>
<reference evidence="7 8" key="1">
    <citation type="submission" date="2015-07" db="EMBL/GenBank/DDBJ databases">
        <title>High-quality genome of monoxenous trypanosomatid Leptomonas pyrrhocoris.</title>
        <authorList>
            <person name="Flegontov P."/>
            <person name="Butenko A."/>
            <person name="Firsov S."/>
            <person name="Vlcek C."/>
            <person name="Logacheva M.D."/>
            <person name="Field M."/>
            <person name="Filatov D."/>
            <person name="Flegontova O."/>
            <person name="Gerasimov E."/>
            <person name="Jackson A.P."/>
            <person name="Kelly S."/>
            <person name="Opperdoes F."/>
            <person name="O'Reilly A."/>
            <person name="Votypka J."/>
            <person name="Yurchenko V."/>
            <person name="Lukes J."/>
        </authorList>
    </citation>
    <scope>NUCLEOTIDE SEQUENCE [LARGE SCALE GENOMIC DNA]</scope>
    <source>
        <strain evidence="7">H10</strain>
    </source>
</reference>
<dbReference type="SUPFAM" id="SSF50978">
    <property type="entry name" value="WD40 repeat-like"/>
    <property type="match status" value="1"/>
</dbReference>
<dbReference type="VEuPathDB" id="TriTrypDB:LpyrH10_03_1340"/>
<keyword evidence="4" id="KW-0539">Nucleus</keyword>
<organism evidence="7 8">
    <name type="scientific">Leptomonas pyrrhocoris</name>
    <name type="common">Firebug parasite</name>
    <dbReference type="NCBI Taxonomy" id="157538"/>
    <lineage>
        <taxon>Eukaryota</taxon>
        <taxon>Discoba</taxon>
        <taxon>Euglenozoa</taxon>
        <taxon>Kinetoplastea</taxon>
        <taxon>Metakinetoplastina</taxon>
        <taxon>Trypanosomatida</taxon>
        <taxon>Trypanosomatidae</taxon>
        <taxon>Leishmaniinae</taxon>
        <taxon>Leptomonas</taxon>
    </lineage>
</organism>
<dbReference type="RefSeq" id="XP_015662181.1">
    <property type="nucleotide sequence ID" value="XM_015798703.1"/>
</dbReference>
<protein>
    <recommendedName>
        <fullName evidence="6">WD repeat-containing protein 54 beta-propeller domain-containing protein</fullName>
    </recommendedName>
</protein>
<evidence type="ECO:0000313" key="8">
    <source>
        <dbReference type="Proteomes" id="UP000037923"/>
    </source>
</evidence>